<dbReference type="InterPro" id="IPR030827">
    <property type="entry name" value="Myo_inos_IolG"/>
</dbReference>
<comment type="similarity">
    <text evidence="1">Belongs to the Gfo/Idh/MocA family.</text>
</comment>
<organism evidence="5 6">
    <name type="scientific">Paracoccus versutus</name>
    <name type="common">Thiobacillus versutus</name>
    <dbReference type="NCBI Taxonomy" id="34007"/>
    <lineage>
        <taxon>Bacteria</taxon>
        <taxon>Pseudomonadati</taxon>
        <taxon>Pseudomonadota</taxon>
        <taxon>Alphaproteobacteria</taxon>
        <taxon>Rhodobacterales</taxon>
        <taxon>Paracoccaceae</taxon>
        <taxon>Paracoccus</taxon>
    </lineage>
</organism>
<evidence type="ECO:0000256" key="1">
    <source>
        <dbReference type="ARBA" id="ARBA00010928"/>
    </source>
</evidence>
<dbReference type="InterPro" id="IPR055170">
    <property type="entry name" value="GFO_IDH_MocA-like_dom"/>
</dbReference>
<proteinExistence type="inferred from homology"/>
<dbReference type="SUPFAM" id="SSF51735">
    <property type="entry name" value="NAD(P)-binding Rossmann-fold domains"/>
    <property type="match status" value="1"/>
</dbReference>
<dbReference type="PANTHER" id="PTHR42840:SF3">
    <property type="entry name" value="BINDING ROSSMANN FOLD OXIDOREDUCTASE, PUTATIVE (AFU_ORTHOLOGUE AFUA_2G10240)-RELATED"/>
    <property type="match status" value="1"/>
</dbReference>
<dbReference type="AlphaFoldDB" id="A0A3D9XSI4"/>
<dbReference type="InterPro" id="IPR000683">
    <property type="entry name" value="Gfo/Idh/MocA-like_OxRdtase_N"/>
</dbReference>
<dbReference type="Gene3D" id="3.30.360.10">
    <property type="entry name" value="Dihydrodipicolinate Reductase, domain 2"/>
    <property type="match status" value="1"/>
</dbReference>
<dbReference type="SUPFAM" id="SSF55347">
    <property type="entry name" value="Glyceraldehyde-3-phosphate dehydrogenase-like, C-terminal domain"/>
    <property type="match status" value="1"/>
</dbReference>
<dbReference type="RefSeq" id="WP_116220973.1">
    <property type="nucleotide sequence ID" value="NZ_CP038196.1"/>
</dbReference>
<dbReference type="Pfam" id="PF22725">
    <property type="entry name" value="GFO_IDH_MocA_C3"/>
    <property type="match status" value="1"/>
</dbReference>
<dbReference type="InterPro" id="IPR036291">
    <property type="entry name" value="NAD(P)-bd_dom_sf"/>
</dbReference>
<protein>
    <submittedName>
        <fullName evidence="5">Myo-inositol 2-dehydrogenase/D-chiro-inositol 1-dehydrogenase</fullName>
    </submittedName>
</protein>
<accession>A0A3D9XSI4</accession>
<name>A0A3D9XSI4_PARVE</name>
<sequence>MTGIAVLGTGRIGRMHAENIATHPRARLAGVYDIHAPAAAEVAAQLGVPQFDSVEAALASAEVDAVLIASSTATHADLIEQSVAAGKAILCEKPIDLSLGRVNACATKIAGTSLPIMLGFVRRFDSGHAGVRHAIESGRIGELHQVTITSRDPGMAPDAYIAASGGIFRDMTIHDFDMARFILGEEVTEVSATGSRLVDPALMQRCDDYDTVTVVLKTESGKQAIITNSRRAVYGYDQRVEAFGSAGMAISENRTLDQVRLYGAEFTDRAAPLKNFFIDRYADAFAAEIGAFVDAIEQGKPVPVGFEDGRQALLLAEAAIRSAAEGRTVATREIA</sequence>
<dbReference type="PANTHER" id="PTHR42840">
    <property type="entry name" value="NAD(P)-BINDING ROSSMANN-FOLD SUPERFAMILY PROTEIN-RELATED"/>
    <property type="match status" value="1"/>
</dbReference>
<evidence type="ECO:0000313" key="5">
    <source>
        <dbReference type="EMBL" id="REF72578.1"/>
    </source>
</evidence>
<feature type="domain" description="GFO/IDH/MocA-like oxidoreductase" evidence="4">
    <location>
        <begin position="131"/>
        <end position="249"/>
    </location>
</feature>
<dbReference type="GO" id="GO:0000166">
    <property type="term" value="F:nucleotide binding"/>
    <property type="evidence" value="ECO:0007669"/>
    <property type="project" value="InterPro"/>
</dbReference>
<evidence type="ECO:0000259" key="3">
    <source>
        <dbReference type="Pfam" id="PF01408"/>
    </source>
</evidence>
<reference evidence="5 6" key="1">
    <citation type="submission" date="2018-08" db="EMBL/GenBank/DDBJ databases">
        <title>Genomic Encyclopedia of Archaeal and Bacterial Type Strains, Phase II (KMG-II): from individual species to whole genera.</title>
        <authorList>
            <person name="Goeker M."/>
        </authorList>
    </citation>
    <scope>NUCLEOTIDE SEQUENCE [LARGE SCALE GENOMIC DNA]</scope>
    <source>
        <strain evidence="5 6">DSM 17099</strain>
    </source>
</reference>
<evidence type="ECO:0000313" key="6">
    <source>
        <dbReference type="Proteomes" id="UP000256941"/>
    </source>
</evidence>
<dbReference type="EMBL" id="QTUJ01000001">
    <property type="protein sequence ID" value="REF72578.1"/>
    <property type="molecule type" value="Genomic_DNA"/>
</dbReference>
<gene>
    <name evidence="5" type="ORF">BDD41_1060</name>
</gene>
<dbReference type="Gene3D" id="3.40.50.720">
    <property type="entry name" value="NAD(P)-binding Rossmann-like Domain"/>
    <property type="match status" value="1"/>
</dbReference>
<comment type="caution">
    <text evidence="5">The sequence shown here is derived from an EMBL/GenBank/DDBJ whole genome shotgun (WGS) entry which is preliminary data.</text>
</comment>
<evidence type="ECO:0000256" key="2">
    <source>
        <dbReference type="ARBA" id="ARBA00023002"/>
    </source>
</evidence>
<dbReference type="GO" id="GO:0016491">
    <property type="term" value="F:oxidoreductase activity"/>
    <property type="evidence" value="ECO:0007669"/>
    <property type="project" value="UniProtKB-KW"/>
</dbReference>
<keyword evidence="2" id="KW-0560">Oxidoreductase</keyword>
<dbReference type="Pfam" id="PF01408">
    <property type="entry name" value="GFO_IDH_MocA"/>
    <property type="match status" value="1"/>
</dbReference>
<dbReference type="NCBIfam" id="TIGR04380">
    <property type="entry name" value="myo_inos_iolG"/>
    <property type="match status" value="1"/>
</dbReference>
<dbReference type="Proteomes" id="UP000256941">
    <property type="component" value="Unassembled WGS sequence"/>
</dbReference>
<feature type="domain" description="Gfo/Idh/MocA-like oxidoreductase N-terminal" evidence="3">
    <location>
        <begin position="4"/>
        <end position="117"/>
    </location>
</feature>
<evidence type="ECO:0000259" key="4">
    <source>
        <dbReference type="Pfam" id="PF22725"/>
    </source>
</evidence>